<name>A0AC34RNG6_9BILA</name>
<sequence>MITARLTVLASFIVCFFVIFCKAWPTRHNDDRFYLVRLGPQTLINFPDSFLSKAYLFNSDDLSTNDDQILMEKRNIAIGRGDGFRPGK</sequence>
<proteinExistence type="predicted"/>
<protein>
    <submittedName>
        <fullName evidence="2">Secreted protein</fullName>
    </submittedName>
</protein>
<dbReference type="Proteomes" id="UP000887576">
    <property type="component" value="Unplaced"/>
</dbReference>
<dbReference type="WBParaSite" id="JU765_v2.g8659.t1">
    <property type="protein sequence ID" value="JU765_v2.g8659.t1"/>
    <property type="gene ID" value="JU765_v2.g8659"/>
</dbReference>
<accession>A0AC34RNG6</accession>
<reference evidence="2" key="1">
    <citation type="submission" date="2022-11" db="UniProtKB">
        <authorList>
            <consortium name="WormBaseParasite"/>
        </authorList>
    </citation>
    <scope>IDENTIFICATION</scope>
</reference>
<evidence type="ECO:0000313" key="1">
    <source>
        <dbReference type="Proteomes" id="UP000887576"/>
    </source>
</evidence>
<organism evidence="1 2">
    <name type="scientific">Panagrolaimus sp. JU765</name>
    <dbReference type="NCBI Taxonomy" id="591449"/>
    <lineage>
        <taxon>Eukaryota</taxon>
        <taxon>Metazoa</taxon>
        <taxon>Ecdysozoa</taxon>
        <taxon>Nematoda</taxon>
        <taxon>Chromadorea</taxon>
        <taxon>Rhabditida</taxon>
        <taxon>Tylenchina</taxon>
        <taxon>Panagrolaimomorpha</taxon>
        <taxon>Panagrolaimoidea</taxon>
        <taxon>Panagrolaimidae</taxon>
        <taxon>Panagrolaimus</taxon>
    </lineage>
</organism>
<evidence type="ECO:0000313" key="2">
    <source>
        <dbReference type="WBParaSite" id="JU765_v2.g8659.t1"/>
    </source>
</evidence>